<comment type="caution">
    <text evidence="6">The sequence shown here is derived from an EMBL/GenBank/DDBJ whole genome shotgun (WGS) entry which is preliminary data.</text>
</comment>
<dbReference type="InterPro" id="IPR035979">
    <property type="entry name" value="RBD_domain_sf"/>
</dbReference>
<protein>
    <recommendedName>
        <fullName evidence="8">Inner nuclear membrane protein Man1</fullName>
    </recommendedName>
</protein>
<name>A0AAW0I824_MYOGA</name>
<organism evidence="6 7">
    <name type="scientific">Myodes glareolus</name>
    <name type="common">Bank vole</name>
    <name type="synonym">Clethrionomys glareolus</name>
    <dbReference type="NCBI Taxonomy" id="447135"/>
    <lineage>
        <taxon>Eukaryota</taxon>
        <taxon>Metazoa</taxon>
        <taxon>Chordata</taxon>
        <taxon>Craniata</taxon>
        <taxon>Vertebrata</taxon>
        <taxon>Euteleostomi</taxon>
        <taxon>Mammalia</taxon>
        <taxon>Eutheria</taxon>
        <taxon>Euarchontoglires</taxon>
        <taxon>Glires</taxon>
        <taxon>Rodentia</taxon>
        <taxon>Myomorpha</taxon>
        <taxon>Muroidea</taxon>
        <taxon>Cricetidae</taxon>
        <taxon>Arvicolinae</taxon>
        <taxon>Myodes</taxon>
    </lineage>
</organism>
<comment type="subcellular location">
    <subcellularLocation>
        <location evidence="1">Nucleus inner membrane</location>
    </subcellularLocation>
</comment>
<evidence type="ECO:0008006" key="8">
    <source>
        <dbReference type="Google" id="ProtNLM"/>
    </source>
</evidence>
<dbReference type="AlphaFoldDB" id="A0AAW0I824"/>
<keyword evidence="4" id="KW-0472">Membrane</keyword>
<accession>A0AAW0I824</accession>
<evidence type="ECO:0000256" key="1">
    <source>
        <dbReference type="ARBA" id="ARBA00004540"/>
    </source>
</evidence>
<evidence type="ECO:0000256" key="4">
    <source>
        <dbReference type="ARBA" id="ARBA00023136"/>
    </source>
</evidence>
<dbReference type="PANTHER" id="PTHR13428">
    <property type="entry name" value="INNER NUCLEAR MEMBRANE PROTEIN MAN1 LEM DOMAIN CONTAINING PROTEIN"/>
    <property type="match status" value="1"/>
</dbReference>
<keyword evidence="7" id="KW-1185">Reference proteome</keyword>
<dbReference type="InterPro" id="IPR052277">
    <property type="entry name" value="INM_ESCRT-Associated"/>
</dbReference>
<dbReference type="GO" id="GO:0006998">
    <property type="term" value="P:nuclear envelope organization"/>
    <property type="evidence" value="ECO:0007669"/>
    <property type="project" value="TreeGrafter"/>
</dbReference>
<reference evidence="6 7" key="1">
    <citation type="journal article" date="2023" name="bioRxiv">
        <title>Conserved and derived expression patterns and positive selection on dental genes reveal complex evolutionary context of ever-growing rodent molars.</title>
        <authorList>
            <person name="Calamari Z.T."/>
            <person name="Song A."/>
            <person name="Cohen E."/>
            <person name="Akter M."/>
            <person name="Roy R.D."/>
            <person name="Hallikas O."/>
            <person name="Christensen M.M."/>
            <person name="Li P."/>
            <person name="Marangoni P."/>
            <person name="Jernvall J."/>
            <person name="Klein O.D."/>
        </authorList>
    </citation>
    <scope>NUCLEOTIDE SEQUENCE [LARGE SCALE GENOMIC DNA]</scope>
    <source>
        <strain evidence="6">V071</strain>
    </source>
</reference>
<evidence type="ECO:0000313" key="7">
    <source>
        <dbReference type="Proteomes" id="UP001488838"/>
    </source>
</evidence>
<keyword evidence="5" id="KW-0539">Nucleus</keyword>
<dbReference type="GO" id="GO:0030514">
    <property type="term" value="P:negative regulation of BMP signaling pathway"/>
    <property type="evidence" value="ECO:0007669"/>
    <property type="project" value="TreeGrafter"/>
</dbReference>
<dbReference type="Proteomes" id="UP001488838">
    <property type="component" value="Unassembled WGS sequence"/>
</dbReference>
<dbReference type="GO" id="GO:0005637">
    <property type="term" value="C:nuclear inner membrane"/>
    <property type="evidence" value="ECO:0007669"/>
    <property type="project" value="UniProtKB-SubCell"/>
</dbReference>
<proteinExistence type="predicted"/>
<evidence type="ECO:0000313" key="6">
    <source>
        <dbReference type="EMBL" id="KAK7810570.1"/>
    </source>
</evidence>
<keyword evidence="3" id="KW-1133">Transmembrane helix</keyword>
<evidence type="ECO:0000256" key="5">
    <source>
        <dbReference type="ARBA" id="ARBA00023242"/>
    </source>
</evidence>
<dbReference type="Gene3D" id="1.10.10.1180">
    <property type="entry name" value="MAN1, winged-helix domain"/>
    <property type="match status" value="1"/>
</dbReference>
<dbReference type="EMBL" id="JBBHLL010000193">
    <property type="protein sequence ID" value="KAK7810570.1"/>
    <property type="molecule type" value="Genomic_DNA"/>
</dbReference>
<dbReference type="InterPro" id="IPR041885">
    <property type="entry name" value="MAN1_winged_helix_dom"/>
</dbReference>
<gene>
    <name evidence="6" type="ORF">U0070_022042</name>
</gene>
<evidence type="ECO:0000256" key="3">
    <source>
        <dbReference type="ARBA" id="ARBA00022989"/>
    </source>
</evidence>
<dbReference type="PANTHER" id="PTHR13428:SF10">
    <property type="entry name" value="INNER NUCLEAR MEMBRANE PROTEIN MAN1"/>
    <property type="match status" value="1"/>
</dbReference>
<keyword evidence="2" id="KW-0812">Transmembrane</keyword>
<sequence length="155" mass="18066">MNVSGVVMVCVVLRYMKYRWTKEEEETRQMYDMVVKIIDVLRSHNEACQENKDLQPYMPIPHVRDSLIQPQDREIGDQWHLAIQEAILEKCSDNDGIVHIAVDKNSREGCVYVKCLSPEYAGKAFKALHGSWFDGKKFEYYKDLGRKISCILDYA</sequence>
<dbReference type="SUPFAM" id="SSF54928">
    <property type="entry name" value="RNA-binding domain, RBD"/>
    <property type="match status" value="1"/>
</dbReference>
<evidence type="ECO:0000256" key="2">
    <source>
        <dbReference type="ARBA" id="ARBA00022692"/>
    </source>
</evidence>
<dbReference type="GO" id="GO:0031490">
    <property type="term" value="F:chromatin DNA binding"/>
    <property type="evidence" value="ECO:0007669"/>
    <property type="project" value="TreeGrafter"/>
</dbReference>